<accession>A0A1M5U9W5</accession>
<sequence>MFETELHPAFDARSNAYPKAQSMQNLSPRHVKAEEALWLHVASGWYSTKVSGTFVSGPHDTEADCLRKIAEIDPPPVKRAKVSAAA</sequence>
<protein>
    <submittedName>
        <fullName evidence="1">Uncharacterized protein</fullName>
    </submittedName>
</protein>
<proteinExistence type="predicted"/>
<evidence type="ECO:0000313" key="2">
    <source>
        <dbReference type="Proteomes" id="UP000190675"/>
    </source>
</evidence>
<name>A0A1M5U9W5_9BRAD</name>
<dbReference type="AlphaFoldDB" id="A0A1M5U9W5"/>
<dbReference type="Proteomes" id="UP000190675">
    <property type="component" value="Chromosome I"/>
</dbReference>
<gene>
    <name evidence="1" type="ORF">SAMN05444169_8272</name>
</gene>
<dbReference type="EMBL" id="LT670818">
    <property type="protein sequence ID" value="SHH59845.1"/>
    <property type="molecule type" value="Genomic_DNA"/>
</dbReference>
<reference evidence="1 2" key="1">
    <citation type="submission" date="2016-11" db="EMBL/GenBank/DDBJ databases">
        <authorList>
            <person name="Jaros S."/>
            <person name="Januszkiewicz K."/>
            <person name="Wedrychowicz H."/>
        </authorList>
    </citation>
    <scope>NUCLEOTIDE SEQUENCE [LARGE SCALE GENOMIC DNA]</scope>
    <source>
        <strain evidence="1 2">GAS242</strain>
    </source>
</reference>
<organism evidence="1 2">
    <name type="scientific">Bradyrhizobium erythrophlei</name>
    <dbReference type="NCBI Taxonomy" id="1437360"/>
    <lineage>
        <taxon>Bacteria</taxon>
        <taxon>Pseudomonadati</taxon>
        <taxon>Pseudomonadota</taxon>
        <taxon>Alphaproteobacteria</taxon>
        <taxon>Hyphomicrobiales</taxon>
        <taxon>Nitrobacteraceae</taxon>
        <taxon>Bradyrhizobium</taxon>
    </lineage>
</organism>
<evidence type="ECO:0000313" key="1">
    <source>
        <dbReference type="EMBL" id="SHH59845.1"/>
    </source>
</evidence>